<sequence>MTRSAVPSMVLALLLAAAALFTHPAVAAPARQGVTAARPVVTTDQGRLAGRADGRAEEFLGIPYAAPPVADLRFRPPRQPGRWAGTREATRPAPACVQFLPVGLSDPEYVSEDCLYLDVYRPRHARPGDRLPVLFWIHGGAFLIGTGTQFGGRTMADLTDSVVVSVNYRLGQLGYLAAPELTRQNALGSGSYGLMDQIAALDWTRDNIAAFGGNPADITLWGQSAGSASVCAALSSPRAAGLFSRAVLQSGPCSLMRAPGSAQAAEAAGDFAAAAGCPEPATRAACLRTVPAADLVSAARIRPTAGPAFGDRLLPAQPYEAIASGRWNKVPVLIGSTKAEAKFFVAGTHPYLTAQEYTERIDVMYGPAAKEVLARYPVAGHPTPFDALSAVLTDSTFACATLSTARAFAEQVPTYVYEFDDPRSPALLGAQPPGVDMANAHSAELAYVHDFGLTDRPLTAAQTAFADDMKRRWGAFARTGAPHLAGAPRWPRTLGRYTVLTLAPEGTRTSTTFAADHRCDFWSRHRPAGTGVAGGTPTAGPVSLPRRLATQLVRPVRQAGAS</sequence>
<comment type="caution">
    <text evidence="5">The sequence shown here is derived from an EMBL/GenBank/DDBJ whole genome shotgun (WGS) entry which is preliminary data.</text>
</comment>
<dbReference type="Pfam" id="PF00135">
    <property type="entry name" value="COesterase"/>
    <property type="match status" value="1"/>
</dbReference>
<gene>
    <name evidence="5" type="ORF">AB0A88_14665</name>
</gene>
<keyword evidence="2 3" id="KW-0378">Hydrolase</keyword>
<dbReference type="SUPFAM" id="SSF53474">
    <property type="entry name" value="alpha/beta-Hydrolases"/>
    <property type="match status" value="1"/>
</dbReference>
<keyword evidence="3" id="KW-0732">Signal</keyword>
<evidence type="ECO:0000256" key="3">
    <source>
        <dbReference type="RuleBase" id="RU361235"/>
    </source>
</evidence>
<proteinExistence type="inferred from homology"/>
<evidence type="ECO:0000256" key="2">
    <source>
        <dbReference type="ARBA" id="ARBA00022801"/>
    </source>
</evidence>
<dbReference type="InterPro" id="IPR029058">
    <property type="entry name" value="AB_hydrolase_fold"/>
</dbReference>
<dbReference type="InterPro" id="IPR019819">
    <property type="entry name" value="Carboxylesterase_B_CS"/>
</dbReference>
<feature type="chain" id="PRO_5044965155" description="Carboxylic ester hydrolase" evidence="3">
    <location>
        <begin position="28"/>
        <end position="562"/>
    </location>
</feature>
<dbReference type="PROSITE" id="PS00941">
    <property type="entry name" value="CARBOXYLESTERASE_B_2"/>
    <property type="match status" value="1"/>
</dbReference>
<evidence type="ECO:0000313" key="6">
    <source>
        <dbReference type="Proteomes" id="UP001551329"/>
    </source>
</evidence>
<protein>
    <recommendedName>
        <fullName evidence="3">Carboxylic ester hydrolase</fullName>
        <ecNumber evidence="3">3.1.1.-</ecNumber>
    </recommendedName>
</protein>
<dbReference type="InterPro" id="IPR019826">
    <property type="entry name" value="Carboxylesterase_B_AS"/>
</dbReference>
<evidence type="ECO:0000313" key="5">
    <source>
        <dbReference type="EMBL" id="MEU7071373.1"/>
    </source>
</evidence>
<dbReference type="Gene3D" id="3.40.50.1820">
    <property type="entry name" value="alpha/beta hydrolase"/>
    <property type="match status" value="1"/>
</dbReference>
<keyword evidence="6" id="KW-1185">Reference proteome</keyword>
<dbReference type="PROSITE" id="PS00122">
    <property type="entry name" value="CARBOXYLESTERASE_B_1"/>
    <property type="match status" value="1"/>
</dbReference>
<evidence type="ECO:0000256" key="1">
    <source>
        <dbReference type="ARBA" id="ARBA00005964"/>
    </source>
</evidence>
<organism evidence="5 6">
    <name type="scientific">Streptomyces narbonensis</name>
    <dbReference type="NCBI Taxonomy" id="67333"/>
    <lineage>
        <taxon>Bacteria</taxon>
        <taxon>Bacillati</taxon>
        <taxon>Actinomycetota</taxon>
        <taxon>Actinomycetes</taxon>
        <taxon>Kitasatosporales</taxon>
        <taxon>Streptomycetaceae</taxon>
        <taxon>Streptomyces</taxon>
    </lineage>
</organism>
<dbReference type="EMBL" id="JBEZAE010000007">
    <property type="protein sequence ID" value="MEU7071373.1"/>
    <property type="molecule type" value="Genomic_DNA"/>
</dbReference>
<name>A0ABV3CB26_9ACTN</name>
<feature type="domain" description="Carboxylesterase type B" evidence="4">
    <location>
        <begin position="38"/>
        <end position="522"/>
    </location>
</feature>
<dbReference type="Proteomes" id="UP001551329">
    <property type="component" value="Unassembled WGS sequence"/>
</dbReference>
<dbReference type="InterPro" id="IPR050309">
    <property type="entry name" value="Type-B_Carboxylest/Lipase"/>
</dbReference>
<accession>A0ABV3CB26</accession>
<feature type="signal peptide" evidence="3">
    <location>
        <begin position="1"/>
        <end position="27"/>
    </location>
</feature>
<evidence type="ECO:0000259" key="4">
    <source>
        <dbReference type="Pfam" id="PF00135"/>
    </source>
</evidence>
<dbReference type="EC" id="3.1.1.-" evidence="3"/>
<reference evidence="5 6" key="1">
    <citation type="submission" date="2024-06" db="EMBL/GenBank/DDBJ databases">
        <title>The Natural Products Discovery Center: Release of the First 8490 Sequenced Strains for Exploring Actinobacteria Biosynthetic Diversity.</title>
        <authorList>
            <person name="Kalkreuter E."/>
            <person name="Kautsar S.A."/>
            <person name="Yang D."/>
            <person name="Bader C.D."/>
            <person name="Teijaro C.N."/>
            <person name="Fluegel L."/>
            <person name="Davis C.M."/>
            <person name="Simpson J.R."/>
            <person name="Lauterbach L."/>
            <person name="Steele A.D."/>
            <person name="Gui C."/>
            <person name="Meng S."/>
            <person name="Li G."/>
            <person name="Viehrig K."/>
            <person name="Ye F."/>
            <person name="Su P."/>
            <person name="Kiefer A.F."/>
            <person name="Nichols A."/>
            <person name="Cepeda A.J."/>
            <person name="Yan W."/>
            <person name="Fan B."/>
            <person name="Jiang Y."/>
            <person name="Adhikari A."/>
            <person name="Zheng C.-J."/>
            <person name="Schuster L."/>
            <person name="Cowan T.M."/>
            <person name="Smanski M.J."/>
            <person name="Chevrette M.G."/>
            <person name="De Carvalho L.P.S."/>
            <person name="Shen B."/>
        </authorList>
    </citation>
    <scope>NUCLEOTIDE SEQUENCE [LARGE SCALE GENOMIC DNA]</scope>
    <source>
        <strain evidence="5 6">NPDC045974</strain>
    </source>
</reference>
<dbReference type="RefSeq" id="WP_358475234.1">
    <property type="nucleotide sequence ID" value="NZ_JBEZAE010000007.1"/>
</dbReference>
<dbReference type="PANTHER" id="PTHR11559">
    <property type="entry name" value="CARBOXYLESTERASE"/>
    <property type="match status" value="1"/>
</dbReference>
<dbReference type="InterPro" id="IPR002018">
    <property type="entry name" value="CarbesteraseB"/>
</dbReference>
<comment type="similarity">
    <text evidence="1 3">Belongs to the type-B carboxylesterase/lipase family.</text>
</comment>